<gene>
    <name evidence="1" type="ORF">LEP1GSC060_0462</name>
</gene>
<sequence length="52" mass="6327">MEQIKNRLYSTYKRSFFKKNTVNPIFLSIREDKFFRLKSVSKNETKKKHGSK</sequence>
<dbReference type="Proteomes" id="UP000012313">
    <property type="component" value="Unassembled WGS sequence"/>
</dbReference>
<comment type="caution">
    <text evidence="1">The sequence shown here is derived from an EMBL/GenBank/DDBJ whole genome shotgun (WGS) entry which is preliminary data.</text>
</comment>
<proteinExistence type="predicted"/>
<organism evidence="1 2">
    <name type="scientific">Leptospira weilii serovar Ranarum str. ICFT</name>
    <dbReference type="NCBI Taxonomy" id="1218598"/>
    <lineage>
        <taxon>Bacteria</taxon>
        <taxon>Pseudomonadati</taxon>
        <taxon>Spirochaetota</taxon>
        <taxon>Spirochaetia</taxon>
        <taxon>Leptospirales</taxon>
        <taxon>Leptospiraceae</taxon>
        <taxon>Leptospira</taxon>
    </lineage>
</organism>
<protein>
    <submittedName>
        <fullName evidence="1">Uncharacterized protein</fullName>
    </submittedName>
</protein>
<reference evidence="1" key="1">
    <citation type="submission" date="2013-03" db="EMBL/GenBank/DDBJ databases">
        <authorList>
            <person name="Harkins D.M."/>
            <person name="Durkin A.S."/>
            <person name="Brinkac L.M."/>
            <person name="Haft D.H."/>
            <person name="Selengut J.D."/>
            <person name="Sanka R."/>
            <person name="DePew J."/>
            <person name="Purushe J."/>
            <person name="Hartskeerl R.A."/>
            <person name="Ahmed A."/>
            <person name="van der Linden H."/>
            <person name="Goris M.G.A."/>
            <person name="Vinetz J.M."/>
            <person name="Sutton G.G."/>
            <person name="Nierman W.C."/>
            <person name="Fouts D.E."/>
        </authorList>
    </citation>
    <scope>NUCLEOTIDE SEQUENCE [LARGE SCALE GENOMIC DNA]</scope>
    <source>
        <strain evidence="1">ICFT</strain>
    </source>
</reference>
<accession>N1WV33</accession>
<dbReference type="EMBL" id="AOHC02000006">
    <property type="protein sequence ID" value="EMY79733.1"/>
    <property type="molecule type" value="Genomic_DNA"/>
</dbReference>
<name>N1WV33_9LEPT</name>
<dbReference type="AlphaFoldDB" id="N1WV33"/>
<dbReference type="STRING" id="1218598.LEP1GSC060_0462"/>
<evidence type="ECO:0000313" key="2">
    <source>
        <dbReference type="Proteomes" id="UP000012313"/>
    </source>
</evidence>
<keyword evidence="2" id="KW-1185">Reference proteome</keyword>
<evidence type="ECO:0000313" key="1">
    <source>
        <dbReference type="EMBL" id="EMY79733.1"/>
    </source>
</evidence>